<feature type="compositionally biased region" description="Polar residues" evidence="2">
    <location>
        <begin position="328"/>
        <end position="337"/>
    </location>
</feature>
<reference evidence="4" key="1">
    <citation type="submission" date="2025-08" db="UniProtKB">
        <authorList>
            <consortium name="RefSeq"/>
        </authorList>
    </citation>
    <scope>IDENTIFICATION</scope>
</reference>
<proteinExistence type="inferred from homology"/>
<organism evidence="3 4">
    <name type="scientific">Ceratotherium simum simum</name>
    <name type="common">Southern white rhinoceros</name>
    <dbReference type="NCBI Taxonomy" id="73337"/>
    <lineage>
        <taxon>Eukaryota</taxon>
        <taxon>Metazoa</taxon>
        <taxon>Chordata</taxon>
        <taxon>Craniata</taxon>
        <taxon>Vertebrata</taxon>
        <taxon>Euteleostomi</taxon>
        <taxon>Mammalia</taxon>
        <taxon>Eutheria</taxon>
        <taxon>Laurasiatheria</taxon>
        <taxon>Perissodactyla</taxon>
        <taxon>Rhinocerotidae</taxon>
        <taxon>Ceratotherium</taxon>
    </lineage>
</organism>
<dbReference type="RefSeq" id="XP_014641511.1">
    <property type="nucleotide sequence ID" value="XM_014786025.1"/>
</dbReference>
<evidence type="ECO:0000256" key="1">
    <source>
        <dbReference type="ARBA" id="ARBA00035009"/>
    </source>
</evidence>
<feature type="compositionally biased region" description="Basic and acidic residues" evidence="2">
    <location>
        <begin position="370"/>
        <end position="379"/>
    </location>
</feature>
<feature type="region of interest" description="Disordered" evidence="2">
    <location>
        <begin position="404"/>
        <end position="465"/>
    </location>
</feature>
<evidence type="ECO:0000256" key="2">
    <source>
        <dbReference type="SAM" id="MobiDB-lite"/>
    </source>
</evidence>
<dbReference type="PANTHER" id="PTHR21859:SF15">
    <property type="entry name" value="PROTEIN SPATA31F1-RELATED"/>
    <property type="match status" value="1"/>
</dbReference>
<keyword evidence="3" id="KW-1185">Reference proteome</keyword>
<accession>A0ABM1CPN0</accession>
<comment type="similarity">
    <text evidence="1">Belongs to the SPATA31 family.</text>
</comment>
<dbReference type="GeneID" id="106801536"/>
<feature type="region of interest" description="Disordered" evidence="2">
    <location>
        <begin position="317"/>
        <end position="388"/>
    </location>
</feature>
<name>A0ABM1CPN0_CERSS</name>
<evidence type="ECO:0000313" key="4">
    <source>
        <dbReference type="RefSeq" id="XP_014641511.1"/>
    </source>
</evidence>
<sequence>MDPVSVPVPHLLDQAKAILQSHINSKRGQIHQGKVPACVYSSWECIIPGGLEGAPLTCIPESKPLERQAATDSDLQQEVTPWMPTALEQQQQASADANNEHPKLPRALSKGALEKLEDEFTAEVISCEDQCRSPGPRIQDANETCADSADEFQAEVEVEGKIEMVPLESQTDPATPYTLKKPILAKLNLHLRKQILEIQRGIPLRARASREQTIAIPQNISTQESLESVINPGKTLLQELPITPDTPRAPDPEWLHLKEQLASELKAVQKSQKHPSSRAVYHGSAHGASKISQPSGDVTEAQVLCVQLEASVNLPSLVEPWSPEPQSPGKSNDSAQVPTLAGNREDPGKPISAGDHGEGDAGFAFSSTRENGHPAEAQRPEGMLLHRTPHNPWRWSHSFHLEAPRPHSPERRPQLKLPELPPGVPGGQDSEKNDPQDSQTKLNIILNPAGTPEHAQPVGPQASQS</sequence>
<feature type="compositionally biased region" description="Basic and acidic residues" evidence="2">
    <location>
        <begin position="404"/>
        <end position="413"/>
    </location>
</feature>
<dbReference type="Proteomes" id="UP000694910">
    <property type="component" value="Unplaced"/>
</dbReference>
<feature type="region of interest" description="Disordered" evidence="2">
    <location>
        <begin position="266"/>
        <end position="294"/>
    </location>
</feature>
<protein>
    <submittedName>
        <fullName evidence="4">Protein FAM205A-like</fullName>
    </submittedName>
</protein>
<dbReference type="PANTHER" id="PTHR21859">
    <property type="entry name" value="ACROSOME-SPECIFIC PROTEIN"/>
    <property type="match status" value="1"/>
</dbReference>
<gene>
    <name evidence="4" type="primary">LOC106801536</name>
</gene>
<evidence type="ECO:0000313" key="3">
    <source>
        <dbReference type="Proteomes" id="UP000694910"/>
    </source>
</evidence>